<keyword evidence="5" id="KW-0663">Pyridoxal phosphate</keyword>
<dbReference type="GO" id="GO:0046513">
    <property type="term" value="P:ceramide biosynthetic process"/>
    <property type="evidence" value="ECO:0007669"/>
    <property type="project" value="TreeGrafter"/>
</dbReference>
<evidence type="ECO:0000259" key="7">
    <source>
        <dbReference type="Pfam" id="PF00155"/>
    </source>
</evidence>
<dbReference type="PANTHER" id="PTHR13693">
    <property type="entry name" value="CLASS II AMINOTRANSFERASE/8-AMINO-7-OXONONANOATE SYNTHASE"/>
    <property type="match status" value="1"/>
</dbReference>
<dbReference type="EC" id="2.3.1.50" evidence="3"/>
<dbReference type="GO" id="GO:0004758">
    <property type="term" value="F:serine C-palmitoyltransferase activity"/>
    <property type="evidence" value="ECO:0007669"/>
    <property type="project" value="UniProtKB-EC"/>
</dbReference>
<proteinExistence type="inferred from homology"/>
<name>A0A507CAM5_9FUNG</name>
<dbReference type="Proteomes" id="UP000320475">
    <property type="component" value="Unassembled WGS sequence"/>
</dbReference>
<comment type="catalytic activity">
    <reaction evidence="6">
        <text>L-serine + hexadecanoyl-CoA + H(+) = 3-oxosphinganine + CO2 + CoA</text>
        <dbReference type="Rhea" id="RHEA:14761"/>
        <dbReference type="ChEBI" id="CHEBI:15378"/>
        <dbReference type="ChEBI" id="CHEBI:16526"/>
        <dbReference type="ChEBI" id="CHEBI:33384"/>
        <dbReference type="ChEBI" id="CHEBI:57287"/>
        <dbReference type="ChEBI" id="CHEBI:57379"/>
        <dbReference type="ChEBI" id="CHEBI:58299"/>
        <dbReference type="EC" id="2.3.1.50"/>
    </reaction>
</comment>
<accession>A0A507CAM5</accession>
<dbReference type="InterPro" id="IPR050087">
    <property type="entry name" value="AON_synthase_class-II"/>
</dbReference>
<gene>
    <name evidence="8" type="ORF">SeLEV6574_g07715</name>
</gene>
<evidence type="ECO:0000256" key="5">
    <source>
        <dbReference type="ARBA" id="ARBA00022898"/>
    </source>
</evidence>
<dbReference type="VEuPathDB" id="FungiDB:SeMB42_g02868"/>
<dbReference type="InterPro" id="IPR004839">
    <property type="entry name" value="Aminotransferase_I/II_large"/>
</dbReference>
<protein>
    <recommendedName>
        <fullName evidence="3">serine C-palmitoyltransferase</fullName>
        <ecNumber evidence="3">2.3.1.50</ecNumber>
    </recommendedName>
</protein>
<dbReference type="EMBL" id="QEAM01000592">
    <property type="protein sequence ID" value="TPX38630.1"/>
    <property type="molecule type" value="Genomic_DNA"/>
</dbReference>
<evidence type="ECO:0000313" key="8">
    <source>
        <dbReference type="EMBL" id="TPX38630.1"/>
    </source>
</evidence>
<comment type="caution">
    <text evidence="8">The sequence shown here is derived from an EMBL/GenBank/DDBJ whole genome shotgun (WGS) entry which is preliminary data.</text>
</comment>
<reference evidence="8 9" key="1">
    <citation type="journal article" date="2019" name="Sci. Rep.">
        <title>Comparative genomics of chytrid fungi reveal insights into the obligate biotrophic and pathogenic lifestyle of Synchytrium endobioticum.</title>
        <authorList>
            <person name="van de Vossenberg B.T.L.H."/>
            <person name="Warris S."/>
            <person name="Nguyen H.D.T."/>
            <person name="van Gent-Pelzer M.P.E."/>
            <person name="Joly D.L."/>
            <person name="van de Geest H.C."/>
            <person name="Bonants P.J.M."/>
            <person name="Smith D.S."/>
            <person name="Levesque C.A."/>
            <person name="van der Lee T.A.J."/>
        </authorList>
    </citation>
    <scope>NUCLEOTIDE SEQUENCE [LARGE SCALE GENOMIC DNA]</scope>
    <source>
        <strain evidence="8 9">LEV6574</strain>
    </source>
</reference>
<dbReference type="CDD" id="cd06454">
    <property type="entry name" value="KBL_like"/>
    <property type="match status" value="1"/>
</dbReference>
<sequence length="660" mass="72391">MPLTDYSGFWVEDSAATTPYQDVLAAQGMSFILRQLSKLVTVTFDMSQSLHPDVLTVIDVQGQTDTYRFDGQERSETHPWWGKLVSKNYRNENGDAVTEARDLNGKWASVTVWRLEDGGSTQIQEVDFTSPKLKKHVRRVGNNLAPMGKGAFAVNYIQGLPHEVPCVSAAGDPGPIHPSKVHLAPVLGTPLWVHITTYLSFTVIVLVGYIRASIQSLLAPPNATSSHAPIVDGFETFFRKHLYRYIKQCFNRPITSVPGPYVSLLERTCTNYDTFKVTGRVTKALNLSSYNYLGFAQSTGPVSDHVSDIVCQYGVTAESSPRMEVGSLDLHRDVERLVARFIGQEDAIVFSNGFATNSTTLAALVEAGCLVVSDALNHASIVYGCRISGASIQTFKHNSVSSLEAVLRDAICRGQTPDAGRYVPWKKILVVVEGLYSMEGTMCPLPAILELKKRYKFYLYVDEAHSIGAVGSTGRGVCDHYGINPRQVDVLMGTFTKAFSAAGGYISGSVELINRVRLYNHSSVYAEPMSIPVLAQISASMKMVMGENTTDGLCRLRNLVAVTNRFRSGLKEMGFVVLGDASSCVVPVLIYHMNKLAPFSVQMLDRGIAVVVVGYPATPLTEPRARFCLSAAHTMEDIEMALKAIKEVGDLLQLRYLSKE</sequence>
<dbReference type="Gene3D" id="3.40.640.10">
    <property type="entry name" value="Type I PLP-dependent aspartate aminotransferase-like (Major domain)"/>
    <property type="match status" value="1"/>
</dbReference>
<evidence type="ECO:0000313" key="9">
    <source>
        <dbReference type="Proteomes" id="UP000320475"/>
    </source>
</evidence>
<evidence type="ECO:0000256" key="2">
    <source>
        <dbReference type="ARBA" id="ARBA00008392"/>
    </source>
</evidence>
<dbReference type="PROSITE" id="PS00599">
    <property type="entry name" value="AA_TRANSFER_CLASS_2"/>
    <property type="match status" value="1"/>
</dbReference>
<comment type="cofactor">
    <cofactor evidence="1">
        <name>pyridoxal 5'-phosphate</name>
        <dbReference type="ChEBI" id="CHEBI:597326"/>
    </cofactor>
</comment>
<evidence type="ECO:0000256" key="4">
    <source>
        <dbReference type="ARBA" id="ARBA00022679"/>
    </source>
</evidence>
<dbReference type="AlphaFoldDB" id="A0A507CAM5"/>
<dbReference type="InterPro" id="IPR015421">
    <property type="entry name" value="PyrdxlP-dep_Trfase_major"/>
</dbReference>
<feature type="domain" description="Aminotransferase class I/classII large" evidence="7">
    <location>
        <begin position="283"/>
        <end position="645"/>
    </location>
</feature>
<evidence type="ECO:0000256" key="3">
    <source>
        <dbReference type="ARBA" id="ARBA00013220"/>
    </source>
</evidence>
<dbReference type="SUPFAM" id="SSF53383">
    <property type="entry name" value="PLP-dependent transferases"/>
    <property type="match status" value="1"/>
</dbReference>
<dbReference type="Pfam" id="PF00155">
    <property type="entry name" value="Aminotran_1_2"/>
    <property type="match status" value="1"/>
</dbReference>
<dbReference type="Gene3D" id="3.90.1150.10">
    <property type="entry name" value="Aspartate Aminotransferase, domain 1"/>
    <property type="match status" value="1"/>
</dbReference>
<dbReference type="OrthoDB" id="65434at2759"/>
<evidence type="ECO:0000256" key="1">
    <source>
        <dbReference type="ARBA" id="ARBA00001933"/>
    </source>
</evidence>
<dbReference type="GO" id="GO:0016020">
    <property type="term" value="C:membrane"/>
    <property type="evidence" value="ECO:0007669"/>
    <property type="project" value="GOC"/>
</dbReference>
<dbReference type="PANTHER" id="PTHR13693:SF3">
    <property type="entry name" value="LD36009P"/>
    <property type="match status" value="1"/>
</dbReference>
<keyword evidence="4" id="KW-0808">Transferase</keyword>
<organism evidence="8 9">
    <name type="scientific">Synchytrium endobioticum</name>
    <dbReference type="NCBI Taxonomy" id="286115"/>
    <lineage>
        <taxon>Eukaryota</taxon>
        <taxon>Fungi</taxon>
        <taxon>Fungi incertae sedis</taxon>
        <taxon>Chytridiomycota</taxon>
        <taxon>Chytridiomycota incertae sedis</taxon>
        <taxon>Chytridiomycetes</taxon>
        <taxon>Synchytriales</taxon>
        <taxon>Synchytriaceae</taxon>
        <taxon>Synchytrium</taxon>
    </lineage>
</organism>
<dbReference type="InterPro" id="IPR001917">
    <property type="entry name" value="Aminotrans_II_pyridoxalP_BS"/>
</dbReference>
<comment type="similarity">
    <text evidence="2">Belongs to the class-II pyridoxal-phosphate-dependent aminotransferase family.</text>
</comment>
<dbReference type="GO" id="GO:0017059">
    <property type="term" value="C:serine palmitoyltransferase complex"/>
    <property type="evidence" value="ECO:0007669"/>
    <property type="project" value="TreeGrafter"/>
</dbReference>
<evidence type="ECO:0000256" key="6">
    <source>
        <dbReference type="ARBA" id="ARBA00048528"/>
    </source>
</evidence>
<dbReference type="InterPro" id="IPR015424">
    <property type="entry name" value="PyrdxlP-dep_Trfase"/>
</dbReference>
<dbReference type="GO" id="GO:0046512">
    <property type="term" value="P:sphingosine biosynthetic process"/>
    <property type="evidence" value="ECO:0007669"/>
    <property type="project" value="TreeGrafter"/>
</dbReference>
<dbReference type="InterPro" id="IPR015422">
    <property type="entry name" value="PyrdxlP-dep_Trfase_small"/>
</dbReference>
<dbReference type="GO" id="GO:0030170">
    <property type="term" value="F:pyridoxal phosphate binding"/>
    <property type="evidence" value="ECO:0007669"/>
    <property type="project" value="InterPro"/>
</dbReference>